<evidence type="ECO:0000313" key="1">
    <source>
        <dbReference type="EMBL" id="KAH7944927.1"/>
    </source>
</evidence>
<evidence type="ECO:0000313" key="2">
    <source>
        <dbReference type="Proteomes" id="UP000821865"/>
    </source>
</evidence>
<accession>A0ACB8CJ86</accession>
<keyword evidence="2" id="KW-1185">Reference proteome</keyword>
<name>A0ACB8CJ86_DERSI</name>
<organism evidence="1 2">
    <name type="scientific">Dermacentor silvarum</name>
    <name type="common">Tick</name>
    <dbReference type="NCBI Taxonomy" id="543639"/>
    <lineage>
        <taxon>Eukaryota</taxon>
        <taxon>Metazoa</taxon>
        <taxon>Ecdysozoa</taxon>
        <taxon>Arthropoda</taxon>
        <taxon>Chelicerata</taxon>
        <taxon>Arachnida</taxon>
        <taxon>Acari</taxon>
        <taxon>Parasitiformes</taxon>
        <taxon>Ixodida</taxon>
        <taxon>Ixodoidea</taxon>
        <taxon>Ixodidae</taxon>
        <taxon>Rhipicephalinae</taxon>
        <taxon>Dermacentor</taxon>
    </lineage>
</organism>
<protein>
    <submittedName>
        <fullName evidence="1">Uncharacterized protein</fullName>
    </submittedName>
</protein>
<dbReference type="Proteomes" id="UP000821865">
    <property type="component" value="Chromosome 6"/>
</dbReference>
<proteinExistence type="predicted"/>
<comment type="caution">
    <text evidence="1">The sequence shown here is derived from an EMBL/GenBank/DDBJ whole genome shotgun (WGS) entry which is preliminary data.</text>
</comment>
<dbReference type="EMBL" id="CM023475">
    <property type="protein sequence ID" value="KAH7944927.1"/>
    <property type="molecule type" value="Genomic_DNA"/>
</dbReference>
<reference evidence="1" key="1">
    <citation type="submission" date="2020-05" db="EMBL/GenBank/DDBJ databases">
        <title>Large-scale comparative analyses of tick genomes elucidate their genetic diversity and vector capacities.</title>
        <authorList>
            <person name="Jia N."/>
            <person name="Wang J."/>
            <person name="Shi W."/>
            <person name="Du L."/>
            <person name="Sun Y."/>
            <person name="Zhan W."/>
            <person name="Jiang J."/>
            <person name="Wang Q."/>
            <person name="Zhang B."/>
            <person name="Ji P."/>
            <person name="Sakyi L.B."/>
            <person name="Cui X."/>
            <person name="Yuan T."/>
            <person name="Jiang B."/>
            <person name="Yang W."/>
            <person name="Lam T.T.-Y."/>
            <person name="Chang Q."/>
            <person name="Ding S."/>
            <person name="Wang X."/>
            <person name="Zhu J."/>
            <person name="Ruan X."/>
            <person name="Zhao L."/>
            <person name="Wei J."/>
            <person name="Que T."/>
            <person name="Du C."/>
            <person name="Cheng J."/>
            <person name="Dai P."/>
            <person name="Han X."/>
            <person name="Huang E."/>
            <person name="Gao Y."/>
            <person name="Liu J."/>
            <person name="Shao H."/>
            <person name="Ye R."/>
            <person name="Li L."/>
            <person name="Wei W."/>
            <person name="Wang X."/>
            <person name="Wang C."/>
            <person name="Yang T."/>
            <person name="Huo Q."/>
            <person name="Li W."/>
            <person name="Guo W."/>
            <person name="Chen H."/>
            <person name="Zhou L."/>
            <person name="Ni X."/>
            <person name="Tian J."/>
            <person name="Zhou Y."/>
            <person name="Sheng Y."/>
            <person name="Liu T."/>
            <person name="Pan Y."/>
            <person name="Xia L."/>
            <person name="Li J."/>
            <person name="Zhao F."/>
            <person name="Cao W."/>
        </authorList>
    </citation>
    <scope>NUCLEOTIDE SEQUENCE</scope>
    <source>
        <strain evidence="1">Dsil-2018</strain>
    </source>
</reference>
<gene>
    <name evidence="1" type="ORF">HPB49_001922</name>
</gene>
<sequence>MSFAESRITDLTTRVSGLMSPTSSSTGLGTSLSEFRHAEMSGLNLPQPTLPTVTALHSWSSHHKAQILVAQLRSAAEFLEFLPASDRSYYASLVSALESRYGDAHLQHLHLTELQNLQQGHNILQELAAHIERSSRKALASCPHSTTDFIAPKAFINAITFNASSTSPGRLQFTPP</sequence>